<evidence type="ECO:0008006" key="4">
    <source>
        <dbReference type="Google" id="ProtNLM"/>
    </source>
</evidence>
<reference evidence="2" key="1">
    <citation type="submission" date="2023-03" db="EMBL/GenBank/DDBJ databases">
        <title>MT1 and MT2 Draft Genomes of Novel Species.</title>
        <authorList>
            <person name="Venkateswaran K."/>
        </authorList>
    </citation>
    <scope>NUCLEOTIDE SEQUENCE</scope>
    <source>
        <strain evidence="2">F6_8S_P_1A</strain>
    </source>
</reference>
<evidence type="ECO:0000313" key="3">
    <source>
        <dbReference type="Proteomes" id="UP001174210"/>
    </source>
</evidence>
<dbReference type="EMBL" id="JAROCB010000001">
    <property type="protein sequence ID" value="MDN4596663.1"/>
    <property type="molecule type" value="Genomic_DNA"/>
</dbReference>
<feature type="transmembrane region" description="Helical" evidence="1">
    <location>
        <begin position="30"/>
        <end position="52"/>
    </location>
</feature>
<feature type="transmembrane region" description="Helical" evidence="1">
    <location>
        <begin position="6"/>
        <end position="21"/>
    </location>
</feature>
<protein>
    <recommendedName>
        <fullName evidence="4">Integral membrane protein</fullName>
    </recommendedName>
</protein>
<keyword evidence="3" id="KW-1185">Reference proteome</keyword>
<dbReference type="Proteomes" id="UP001174210">
    <property type="component" value="Unassembled WGS sequence"/>
</dbReference>
<accession>A0ABT8IV53</accession>
<evidence type="ECO:0000256" key="1">
    <source>
        <dbReference type="SAM" id="Phobius"/>
    </source>
</evidence>
<proteinExistence type="predicted"/>
<keyword evidence="1" id="KW-0472">Membrane</keyword>
<keyword evidence="1" id="KW-1133">Transmembrane helix</keyword>
<gene>
    <name evidence="2" type="ORF">P5G59_05900</name>
</gene>
<name>A0ABT8IV53_9MICO</name>
<feature type="transmembrane region" description="Helical" evidence="1">
    <location>
        <begin position="58"/>
        <end position="78"/>
    </location>
</feature>
<evidence type="ECO:0000313" key="2">
    <source>
        <dbReference type="EMBL" id="MDN4596663.1"/>
    </source>
</evidence>
<keyword evidence="1" id="KW-0812">Transmembrane</keyword>
<organism evidence="2 3">
    <name type="scientific">Leifsonia virtsii</name>
    <dbReference type="NCBI Taxonomy" id="3035915"/>
    <lineage>
        <taxon>Bacteria</taxon>
        <taxon>Bacillati</taxon>
        <taxon>Actinomycetota</taxon>
        <taxon>Actinomycetes</taxon>
        <taxon>Micrococcales</taxon>
        <taxon>Microbacteriaceae</taxon>
        <taxon>Leifsonia</taxon>
    </lineage>
</organism>
<comment type="caution">
    <text evidence="2">The sequence shown here is derived from an EMBL/GenBank/DDBJ whole genome shotgun (WGS) entry which is preliminary data.</text>
</comment>
<dbReference type="RefSeq" id="WP_301216910.1">
    <property type="nucleotide sequence ID" value="NZ_JAROCB010000001.1"/>
</dbReference>
<sequence length="100" mass="10692">MELLFVVLGGAIIGLAGRYLLPNRHTHGSVLIPAIGVAAASILWVALTWAGLKWDGGWIWWITLLGTALVVAVADIVIGRVRSTADDRMLHTLARGAVVR</sequence>